<evidence type="ECO:0000313" key="5">
    <source>
        <dbReference type="Proteomes" id="UP001165652"/>
    </source>
</evidence>
<feature type="chain" id="PRO_5046193203" description="GspD-like N0 domain-containing protein" evidence="2">
    <location>
        <begin position="21"/>
        <end position="187"/>
    </location>
</feature>
<keyword evidence="2" id="KW-0732">Signal</keyword>
<keyword evidence="5" id="KW-1185">Reference proteome</keyword>
<reference evidence="4" key="2">
    <citation type="submission" date="2023-02" db="EMBL/GenBank/DDBJ databases">
        <authorList>
            <person name="Rayyan A."/>
            <person name="Meyer T."/>
            <person name="Kyndt J.A."/>
        </authorList>
    </citation>
    <scope>NUCLEOTIDE SEQUENCE</scope>
    <source>
        <strain evidence="4">DSM 9987</strain>
    </source>
</reference>
<organism evidence="4 5">
    <name type="scientific">Rhodoplanes tepidamans</name>
    <name type="common">Rhodoplanes cryptolactis</name>
    <dbReference type="NCBI Taxonomy" id="200616"/>
    <lineage>
        <taxon>Bacteria</taxon>
        <taxon>Pseudomonadati</taxon>
        <taxon>Pseudomonadota</taxon>
        <taxon>Alphaproteobacteria</taxon>
        <taxon>Hyphomicrobiales</taxon>
        <taxon>Nitrobacteraceae</taxon>
        <taxon>Rhodoplanes</taxon>
    </lineage>
</organism>
<feature type="domain" description="GspD-like N0" evidence="3">
    <location>
        <begin position="97"/>
        <end position="166"/>
    </location>
</feature>
<reference evidence="4" key="1">
    <citation type="journal article" date="2023" name="Microbiol Resour">
        <title>Genome Sequences of Rhodoplanes serenus and Two Thermotolerant Strains, Rhodoplanes tepidamans and 'Rhodoplanes cryptolactis,' Further Refine the Genus.</title>
        <authorList>
            <person name="Rayyan A.A."/>
            <person name="Kyndt J.A."/>
        </authorList>
    </citation>
    <scope>NUCLEOTIDE SEQUENCE</scope>
    <source>
        <strain evidence="4">DSM 9987</strain>
    </source>
</reference>
<evidence type="ECO:0000313" key="4">
    <source>
        <dbReference type="EMBL" id="MDC7789640.1"/>
    </source>
</evidence>
<dbReference type="PROSITE" id="PS51257">
    <property type="entry name" value="PROKAR_LIPOPROTEIN"/>
    <property type="match status" value="1"/>
</dbReference>
<proteinExistence type="predicted"/>
<evidence type="ECO:0000256" key="2">
    <source>
        <dbReference type="SAM" id="SignalP"/>
    </source>
</evidence>
<feature type="region of interest" description="Disordered" evidence="1">
    <location>
        <begin position="36"/>
        <end position="56"/>
    </location>
</feature>
<gene>
    <name evidence="4" type="ORF">PQJ73_28510</name>
</gene>
<feature type="signal peptide" evidence="2">
    <location>
        <begin position="1"/>
        <end position="20"/>
    </location>
</feature>
<sequence>MQRLAALVPLVVGLAGCQTAQETIVPAAASVGPAQMRREQSIAQSTPISAPLLSRRPDTVPAKQATLLEGTGQFVGEPATGATSSSADAEPDGVTVNLVNVSAPQAAKAILGDMLAVKYSIDPTIDGRITIQTPKPVTRLAALDLFQTALRSNNAAIVNKGDGYKIVPLDQAATGAVIRASVARLSS</sequence>
<comment type="caution">
    <text evidence="4">The sequence shown here is derived from an EMBL/GenBank/DDBJ whole genome shotgun (WGS) entry which is preliminary data.</text>
</comment>
<evidence type="ECO:0000259" key="3">
    <source>
        <dbReference type="Pfam" id="PF21305"/>
    </source>
</evidence>
<dbReference type="Pfam" id="PF21305">
    <property type="entry name" value="type_II_gspD_N0"/>
    <property type="match status" value="1"/>
</dbReference>
<name>A0ABT5JIV3_RHOTP</name>
<protein>
    <recommendedName>
        <fullName evidence="3">GspD-like N0 domain-containing protein</fullName>
    </recommendedName>
</protein>
<evidence type="ECO:0000256" key="1">
    <source>
        <dbReference type="SAM" id="MobiDB-lite"/>
    </source>
</evidence>
<dbReference type="Gene3D" id="3.55.50.30">
    <property type="match status" value="1"/>
</dbReference>
<dbReference type="Proteomes" id="UP001165652">
    <property type="component" value="Unassembled WGS sequence"/>
</dbReference>
<dbReference type="EMBL" id="JAQQLI010000082">
    <property type="protein sequence ID" value="MDC7789640.1"/>
    <property type="molecule type" value="Genomic_DNA"/>
</dbReference>
<feature type="region of interest" description="Disordered" evidence="1">
    <location>
        <begin position="71"/>
        <end position="90"/>
    </location>
</feature>
<dbReference type="InterPro" id="IPR049371">
    <property type="entry name" value="GspD-like_N0"/>
</dbReference>
<accession>A0ABT5JIV3</accession>
<dbReference type="RefSeq" id="WP_272780462.1">
    <property type="nucleotide sequence ID" value="NZ_JAQQLI010000082.1"/>
</dbReference>